<sequence length="206" mass="22617">MASVSAMTGDYIHPVLGGIWVWSSGWVSADIGRAGVAGSLAHNNTKFHVPGAIAPTILANGVSIGGENALIHVFWVPAQNNWRCWDEFPVEFQDKMGVLMKESIFPNPAQRRAWAAITRQPGQRIDANRCVASIILSRGSKRGSCKWTMSENDSQSACDICIVKKRPCMRIARVPGITDTVIVWSPLPERLRRGVEPGNMDYYVAP</sequence>
<protein>
    <submittedName>
        <fullName evidence="1">Uncharacterized protein</fullName>
    </submittedName>
</protein>
<name>M2VD07_COCH5</name>
<reference evidence="1 2" key="1">
    <citation type="journal article" date="2012" name="PLoS Pathog.">
        <title>Diverse lifestyles and strategies of plant pathogenesis encoded in the genomes of eighteen Dothideomycetes fungi.</title>
        <authorList>
            <person name="Ohm R.A."/>
            <person name="Feau N."/>
            <person name="Henrissat B."/>
            <person name="Schoch C.L."/>
            <person name="Horwitz B.A."/>
            <person name="Barry K.W."/>
            <person name="Condon B.J."/>
            <person name="Copeland A.C."/>
            <person name="Dhillon B."/>
            <person name="Glaser F."/>
            <person name="Hesse C.N."/>
            <person name="Kosti I."/>
            <person name="LaButti K."/>
            <person name="Lindquist E.A."/>
            <person name="Lucas S."/>
            <person name="Salamov A.A."/>
            <person name="Bradshaw R.E."/>
            <person name="Ciuffetti L."/>
            <person name="Hamelin R.C."/>
            <person name="Kema G.H.J."/>
            <person name="Lawrence C."/>
            <person name="Scott J.A."/>
            <person name="Spatafora J.W."/>
            <person name="Turgeon B.G."/>
            <person name="de Wit P.J.G.M."/>
            <person name="Zhong S."/>
            <person name="Goodwin S.B."/>
            <person name="Grigoriev I.V."/>
        </authorList>
    </citation>
    <scope>NUCLEOTIDE SEQUENCE [LARGE SCALE GENOMIC DNA]</scope>
    <source>
        <strain evidence="2">C5 / ATCC 48332 / race O</strain>
    </source>
</reference>
<evidence type="ECO:0000313" key="2">
    <source>
        <dbReference type="Proteomes" id="UP000016936"/>
    </source>
</evidence>
<dbReference type="EMBL" id="KB445569">
    <property type="protein sequence ID" value="EMD97882.1"/>
    <property type="molecule type" value="Genomic_DNA"/>
</dbReference>
<keyword evidence="2" id="KW-1185">Reference proteome</keyword>
<gene>
    <name evidence="1" type="ORF">COCHEDRAFT_1190622</name>
</gene>
<reference evidence="2" key="2">
    <citation type="journal article" date="2013" name="PLoS Genet.">
        <title>Comparative genome structure, secondary metabolite, and effector coding capacity across Cochliobolus pathogens.</title>
        <authorList>
            <person name="Condon B.J."/>
            <person name="Leng Y."/>
            <person name="Wu D."/>
            <person name="Bushley K.E."/>
            <person name="Ohm R.A."/>
            <person name="Otillar R."/>
            <person name="Martin J."/>
            <person name="Schackwitz W."/>
            <person name="Grimwood J."/>
            <person name="MohdZainudin N."/>
            <person name="Xue C."/>
            <person name="Wang R."/>
            <person name="Manning V.A."/>
            <person name="Dhillon B."/>
            <person name="Tu Z.J."/>
            <person name="Steffenson B.J."/>
            <person name="Salamov A."/>
            <person name="Sun H."/>
            <person name="Lowry S."/>
            <person name="LaButti K."/>
            <person name="Han J."/>
            <person name="Copeland A."/>
            <person name="Lindquist E."/>
            <person name="Barry K."/>
            <person name="Schmutz J."/>
            <person name="Baker S.E."/>
            <person name="Ciuffetti L.M."/>
            <person name="Grigoriev I.V."/>
            <person name="Zhong S."/>
            <person name="Turgeon B.G."/>
        </authorList>
    </citation>
    <scope>NUCLEOTIDE SEQUENCE [LARGE SCALE GENOMIC DNA]</scope>
    <source>
        <strain evidence="2">C5 / ATCC 48332 / race O</strain>
    </source>
</reference>
<accession>M2VD07</accession>
<dbReference type="HOGENOM" id="CLU_1331835_0_0_1"/>
<dbReference type="OrthoDB" id="10445000at2759"/>
<dbReference type="Proteomes" id="UP000016936">
    <property type="component" value="Unassembled WGS sequence"/>
</dbReference>
<proteinExistence type="predicted"/>
<organism evidence="1 2">
    <name type="scientific">Cochliobolus heterostrophus (strain C5 / ATCC 48332 / race O)</name>
    <name type="common">Southern corn leaf blight fungus</name>
    <name type="synonym">Bipolaris maydis</name>
    <dbReference type="NCBI Taxonomy" id="701091"/>
    <lineage>
        <taxon>Eukaryota</taxon>
        <taxon>Fungi</taxon>
        <taxon>Dikarya</taxon>
        <taxon>Ascomycota</taxon>
        <taxon>Pezizomycotina</taxon>
        <taxon>Dothideomycetes</taxon>
        <taxon>Pleosporomycetidae</taxon>
        <taxon>Pleosporales</taxon>
        <taxon>Pleosporineae</taxon>
        <taxon>Pleosporaceae</taxon>
        <taxon>Bipolaris</taxon>
    </lineage>
</organism>
<dbReference type="AlphaFoldDB" id="M2VD07"/>
<evidence type="ECO:0000313" key="1">
    <source>
        <dbReference type="EMBL" id="EMD97882.1"/>
    </source>
</evidence>